<name>A0ACC6KQP7_9SPHI</name>
<sequence length="216" mass="23624">MKTNDLMGNTGAEHVPSQHLGSEMNAVEQITLASEAQAVHFFQTVKERLLDVNRWKQIAGGTMSDFFLTDETGNLVQRKATGGDHIRIDIPGPGSQTGGGYDWVTIEEIKLEVLDNAEVLSMTARPSVNPLTDSEDTAHFLTDDASSTFQVKRVGSVISAEEHGRNEVPNTETENTLDNIRNTFVGWGAKAGFSYPQWKALVKGLLNTADIYGDSR</sequence>
<evidence type="ECO:0000313" key="2">
    <source>
        <dbReference type="Proteomes" id="UP001246858"/>
    </source>
</evidence>
<keyword evidence="2" id="KW-1185">Reference proteome</keyword>
<organism evidence="1 2">
    <name type="scientific">Pedobacter africanus</name>
    <dbReference type="NCBI Taxonomy" id="151894"/>
    <lineage>
        <taxon>Bacteria</taxon>
        <taxon>Pseudomonadati</taxon>
        <taxon>Bacteroidota</taxon>
        <taxon>Sphingobacteriia</taxon>
        <taxon>Sphingobacteriales</taxon>
        <taxon>Sphingobacteriaceae</taxon>
        <taxon>Pedobacter</taxon>
    </lineage>
</organism>
<accession>A0ACC6KQP7</accession>
<comment type="caution">
    <text evidence="1">The sequence shown here is derived from an EMBL/GenBank/DDBJ whole genome shotgun (WGS) entry which is preliminary data.</text>
</comment>
<protein>
    <submittedName>
        <fullName evidence="1">Uncharacterized protein</fullName>
    </submittedName>
</protein>
<dbReference type="Proteomes" id="UP001246858">
    <property type="component" value="Unassembled WGS sequence"/>
</dbReference>
<gene>
    <name evidence="1" type="ORF">J2X78_000037</name>
</gene>
<dbReference type="EMBL" id="JAVDTF010000001">
    <property type="protein sequence ID" value="MDR6781485.1"/>
    <property type="molecule type" value="Genomic_DNA"/>
</dbReference>
<proteinExistence type="predicted"/>
<reference evidence="1" key="1">
    <citation type="submission" date="2023-07" db="EMBL/GenBank/DDBJ databases">
        <title>Sorghum-associated microbial communities from plants grown in Nebraska, USA.</title>
        <authorList>
            <person name="Schachtman D."/>
        </authorList>
    </citation>
    <scope>NUCLEOTIDE SEQUENCE</scope>
    <source>
        <strain evidence="1">2697</strain>
    </source>
</reference>
<evidence type="ECO:0000313" key="1">
    <source>
        <dbReference type="EMBL" id="MDR6781485.1"/>
    </source>
</evidence>